<accession>A0A538S6B8</accession>
<evidence type="ECO:0000256" key="2">
    <source>
        <dbReference type="ARBA" id="ARBA00022692"/>
    </source>
</evidence>
<dbReference type="EMBL" id="VBOR01000138">
    <property type="protein sequence ID" value="TMQ46923.1"/>
    <property type="molecule type" value="Genomic_DNA"/>
</dbReference>
<organism evidence="6 7">
    <name type="scientific">Eiseniibacteriota bacterium</name>
    <dbReference type="NCBI Taxonomy" id="2212470"/>
    <lineage>
        <taxon>Bacteria</taxon>
        <taxon>Candidatus Eiseniibacteriota</taxon>
    </lineage>
</organism>
<keyword evidence="4" id="KW-0472">Membrane</keyword>
<name>A0A538S6B8_UNCEI</name>
<dbReference type="GO" id="GO:0012505">
    <property type="term" value="C:endomembrane system"/>
    <property type="evidence" value="ECO:0007669"/>
    <property type="project" value="UniProtKB-SubCell"/>
</dbReference>
<evidence type="ECO:0000256" key="3">
    <source>
        <dbReference type="ARBA" id="ARBA00022989"/>
    </source>
</evidence>
<evidence type="ECO:0000313" key="6">
    <source>
        <dbReference type="EMBL" id="TMQ46923.1"/>
    </source>
</evidence>
<gene>
    <name evidence="6" type="ORF">E6K71_11345</name>
</gene>
<comment type="subcellular location">
    <subcellularLocation>
        <location evidence="1">Endomembrane system</location>
        <topology evidence="1">Multi-pass membrane protein</topology>
    </subcellularLocation>
</comment>
<sequence length="172" mass="18670">MAANDNDDRKKRRGSGGAVRRALGFLAFLPVASRAPLYTRLMWELVRDERTPAGRKALLAGALGYLLLGRDLIPDDIPVLGGLDDLVVVIVAVDLFLDGVPADVLTEKLIALGIDRAAFEQDVAQIRRLTPGPIRRLVRRLPHAFGIADRAVKATGLGPRIRSFVSKEDSIA</sequence>
<dbReference type="InterPro" id="IPR010652">
    <property type="entry name" value="DUF1232"/>
</dbReference>
<evidence type="ECO:0000259" key="5">
    <source>
        <dbReference type="Pfam" id="PF06803"/>
    </source>
</evidence>
<evidence type="ECO:0000256" key="4">
    <source>
        <dbReference type="ARBA" id="ARBA00023136"/>
    </source>
</evidence>
<feature type="domain" description="DUF1232" evidence="5">
    <location>
        <begin position="56"/>
        <end position="90"/>
    </location>
</feature>
<keyword evidence="3" id="KW-1133">Transmembrane helix</keyword>
<dbReference type="Pfam" id="PF06803">
    <property type="entry name" value="DUF1232"/>
    <property type="match status" value="1"/>
</dbReference>
<keyword evidence="2" id="KW-0812">Transmembrane</keyword>
<dbReference type="Proteomes" id="UP000316292">
    <property type="component" value="Unassembled WGS sequence"/>
</dbReference>
<proteinExistence type="predicted"/>
<comment type="caution">
    <text evidence="6">The sequence shown here is derived from an EMBL/GenBank/DDBJ whole genome shotgun (WGS) entry which is preliminary data.</text>
</comment>
<protein>
    <submittedName>
        <fullName evidence="6">DUF1232 domain-containing protein</fullName>
    </submittedName>
</protein>
<evidence type="ECO:0000313" key="7">
    <source>
        <dbReference type="Proteomes" id="UP000316292"/>
    </source>
</evidence>
<dbReference type="AlphaFoldDB" id="A0A538S6B8"/>
<evidence type="ECO:0000256" key="1">
    <source>
        <dbReference type="ARBA" id="ARBA00004127"/>
    </source>
</evidence>
<reference evidence="6 7" key="1">
    <citation type="journal article" date="2019" name="Nat. Microbiol.">
        <title>Mediterranean grassland soil C-N compound turnover is dependent on rainfall and depth, and is mediated by genomically divergent microorganisms.</title>
        <authorList>
            <person name="Diamond S."/>
            <person name="Andeer P.F."/>
            <person name="Li Z."/>
            <person name="Crits-Christoph A."/>
            <person name="Burstein D."/>
            <person name="Anantharaman K."/>
            <person name="Lane K.R."/>
            <person name="Thomas B.C."/>
            <person name="Pan C."/>
            <person name="Northen T.R."/>
            <person name="Banfield J.F."/>
        </authorList>
    </citation>
    <scope>NUCLEOTIDE SEQUENCE [LARGE SCALE GENOMIC DNA]</scope>
    <source>
        <strain evidence="6">WS_1</strain>
    </source>
</reference>